<feature type="transmembrane region" description="Helical" evidence="1">
    <location>
        <begin position="820"/>
        <end position="840"/>
    </location>
</feature>
<feature type="transmembrane region" description="Helical" evidence="1">
    <location>
        <begin position="568"/>
        <end position="587"/>
    </location>
</feature>
<feature type="transmembrane region" description="Helical" evidence="1">
    <location>
        <begin position="681"/>
        <end position="702"/>
    </location>
</feature>
<gene>
    <name evidence="3" type="ORF">GHJ91_22975</name>
</gene>
<accession>A0A6G1WQM3</accession>
<feature type="transmembrane region" description="Helical" evidence="1">
    <location>
        <begin position="714"/>
        <end position="731"/>
    </location>
</feature>
<feature type="transmembrane region" description="Helical" evidence="1">
    <location>
        <begin position="648"/>
        <end position="669"/>
    </location>
</feature>
<evidence type="ECO:0000313" key="3">
    <source>
        <dbReference type="EMBL" id="MQW71937.1"/>
    </source>
</evidence>
<keyword evidence="1" id="KW-0472">Membrane</keyword>
<dbReference type="PANTHER" id="PTHR43767:SF10">
    <property type="entry name" value="SURFACTIN SYNTHASE SUBUNIT 1"/>
    <property type="match status" value="1"/>
</dbReference>
<feature type="transmembrane region" description="Helical" evidence="1">
    <location>
        <begin position="787"/>
        <end position="805"/>
    </location>
</feature>
<feature type="transmembrane region" description="Helical" evidence="1">
    <location>
        <begin position="736"/>
        <end position="756"/>
    </location>
</feature>
<dbReference type="RefSeq" id="WP_153413484.1">
    <property type="nucleotide sequence ID" value="NZ_WISB01000125.1"/>
</dbReference>
<dbReference type="Pfam" id="PF00501">
    <property type="entry name" value="AMP-binding"/>
    <property type="match status" value="1"/>
</dbReference>
<dbReference type="AlphaFoldDB" id="A0A6G1WQM3"/>
<dbReference type="InterPro" id="IPR042099">
    <property type="entry name" value="ANL_N_sf"/>
</dbReference>
<dbReference type="InterPro" id="IPR000873">
    <property type="entry name" value="AMP-dep_synth/lig_dom"/>
</dbReference>
<keyword evidence="1" id="KW-0812">Transmembrane</keyword>
<proteinExistence type="predicted"/>
<feature type="transmembrane region" description="Helical" evidence="1">
    <location>
        <begin position="599"/>
        <end position="620"/>
    </location>
</feature>
<organism evidence="3">
    <name type="scientific">Sinorhizobium medicae</name>
    <dbReference type="NCBI Taxonomy" id="110321"/>
    <lineage>
        <taxon>Bacteria</taxon>
        <taxon>Pseudomonadati</taxon>
        <taxon>Pseudomonadota</taxon>
        <taxon>Alphaproteobacteria</taxon>
        <taxon>Hyphomicrobiales</taxon>
        <taxon>Rhizobiaceae</taxon>
        <taxon>Sinorhizobium/Ensifer group</taxon>
        <taxon>Sinorhizobium</taxon>
    </lineage>
</organism>
<evidence type="ECO:0000259" key="2">
    <source>
        <dbReference type="Pfam" id="PF00501"/>
    </source>
</evidence>
<dbReference type="Gene3D" id="3.40.50.12780">
    <property type="entry name" value="N-terminal domain of ligase-like"/>
    <property type="match status" value="1"/>
</dbReference>
<dbReference type="EMBL" id="WISB01000125">
    <property type="protein sequence ID" value="MQW71937.1"/>
    <property type="molecule type" value="Genomic_DNA"/>
</dbReference>
<evidence type="ECO:0000256" key="1">
    <source>
        <dbReference type="SAM" id="Phobius"/>
    </source>
</evidence>
<reference evidence="3" key="1">
    <citation type="journal article" date="2013" name="Genome Biol.">
        <title>Comparative genomics of the core and accessory genomes of 48 Sinorhizobium strains comprising five genospecies.</title>
        <authorList>
            <person name="Sugawara M."/>
            <person name="Epstein B."/>
            <person name="Badgley B.D."/>
            <person name="Unno T."/>
            <person name="Xu L."/>
            <person name="Reese J."/>
            <person name="Gyaneshwar P."/>
            <person name="Denny R."/>
            <person name="Mudge J."/>
            <person name="Bharti A.K."/>
            <person name="Farmer A.D."/>
            <person name="May G.D."/>
            <person name="Woodward J.E."/>
            <person name="Medigue C."/>
            <person name="Vallenet D."/>
            <person name="Lajus A."/>
            <person name="Rouy Z."/>
            <person name="Martinez-Vaz B."/>
            <person name="Tiffin P."/>
            <person name="Young N.D."/>
            <person name="Sadowsky M.J."/>
        </authorList>
    </citation>
    <scope>NUCLEOTIDE SEQUENCE</scope>
    <source>
        <strain evidence="3">M1</strain>
    </source>
</reference>
<protein>
    <submittedName>
        <fullName evidence="3">AMP-binding protein</fullName>
    </submittedName>
</protein>
<feature type="domain" description="AMP-dependent synthetase/ligase" evidence="2">
    <location>
        <begin position="121"/>
        <end position="338"/>
    </location>
</feature>
<sequence length="887" mass="96650">MEVVAVDVDSSMSPMSVASLAARGERPALLLRGGSIITYRELAQRVGRLASQWRGGRGLVMLEAELSDHSIVGYLAALEAGHAVALCAGASMVTAREVFNPEYCYRRCDGRWRMERLDTDPVDPHPQLAVLLSTSGSTGYGKCVRLSYANIQSNALSIAGYLGLSASDRGCFTLPLHYSYGLSILNTHLSVGASVYLPGSSISDDGFLDDLAESGSSSFAGVPYSYDLLEKVGFRERDFPKLRFMTVAGGRMSPELVRRYDEHLSARGASFFVMYGQTEATARMAYMPPESLRGREDRIGIAIPGGSLTIVDEEGRTIRAADQAGELVYRGPNVMMGYASSRADLARGAELSELRTGDLASRDAEGYFRIVGRTKRLSKIAGLRIGHDSLEAALERHGISAAVVGNDTEVHAYYAGDRDPEEVCRLLLQASGLTAMQVGASRLNCLPRLVSGKIDYQSLAVPPAATQCRRFERQSVETVFARIFYPKKIRSEDSFLSLGGDSLRFVQLSIGLEKILGELPESWEKLPIGELAARSSRKGKIGQIATDLLIRALAIILVVLHHETLWPIPGGSAAMVILAGFSLARFQSGALFSGAIDKLLWPLAQVLIPYYLIVAAYALAWGEVPWASIFLVGNFAFADPERHSMVPYLYWFIEAYCQMLLVFGALFAVPSIRRAAAKRPFAAGMILFVAAFAARMAFPLLVEIGNRQIFTLPWIFYMAVLGWCAAIAATWKEKSAVMLAGTGVFLFLGLYEGVWIGTKIKYLLQIIVLAALLFLPRVRLPQWSARLILPLSAASFHIYILHRFVPELLLQPMQSLTSPVVFAVASILGGIALGAAAWLVQRQLVAWLAARESRILLAPRDGPGSGLASGSPLFAVGPQEEYQIQRQ</sequence>
<keyword evidence="1" id="KW-1133">Transmembrane helix</keyword>
<name>A0A6G1WQM3_9HYPH</name>
<feature type="transmembrane region" description="Helical" evidence="1">
    <location>
        <begin position="762"/>
        <end position="780"/>
    </location>
</feature>
<dbReference type="InterPro" id="IPR050237">
    <property type="entry name" value="ATP-dep_AMP-bd_enzyme"/>
</dbReference>
<comment type="caution">
    <text evidence="3">The sequence shown here is derived from an EMBL/GenBank/DDBJ whole genome shotgun (WGS) entry which is preliminary data.</text>
</comment>
<dbReference type="PANTHER" id="PTHR43767">
    <property type="entry name" value="LONG-CHAIN-FATTY-ACID--COA LIGASE"/>
    <property type="match status" value="1"/>
</dbReference>
<dbReference type="SUPFAM" id="SSF56801">
    <property type="entry name" value="Acetyl-CoA synthetase-like"/>
    <property type="match status" value="1"/>
</dbReference>